<dbReference type="CDD" id="cd06267">
    <property type="entry name" value="PBP1_LacI_sugar_binding-like"/>
    <property type="match status" value="1"/>
</dbReference>
<dbReference type="PANTHER" id="PTHR30146">
    <property type="entry name" value="LACI-RELATED TRANSCRIPTIONAL REPRESSOR"/>
    <property type="match status" value="1"/>
</dbReference>
<evidence type="ECO:0000256" key="1">
    <source>
        <dbReference type="ARBA" id="ARBA00023015"/>
    </source>
</evidence>
<feature type="domain" description="Transcriptional regulator LacI/GalR-like sensor" evidence="4">
    <location>
        <begin position="206"/>
        <end position="369"/>
    </location>
</feature>
<dbReference type="Gene3D" id="1.10.10.10">
    <property type="entry name" value="Winged helix-like DNA-binding domain superfamily/Winged helix DNA-binding domain"/>
    <property type="match status" value="1"/>
</dbReference>
<gene>
    <name evidence="5" type="ORF">FYJ85_03940</name>
</gene>
<dbReference type="GO" id="GO:0000976">
    <property type="term" value="F:transcription cis-regulatory region binding"/>
    <property type="evidence" value="ECO:0007669"/>
    <property type="project" value="TreeGrafter"/>
</dbReference>
<organism evidence="5 6">
    <name type="scientific">Victivallis lenta</name>
    <dbReference type="NCBI Taxonomy" id="2606640"/>
    <lineage>
        <taxon>Bacteria</taxon>
        <taxon>Pseudomonadati</taxon>
        <taxon>Lentisphaerota</taxon>
        <taxon>Lentisphaeria</taxon>
        <taxon>Victivallales</taxon>
        <taxon>Victivallaceae</taxon>
        <taxon>Victivallis</taxon>
    </lineage>
</organism>
<dbReference type="EMBL" id="VUNS01000003">
    <property type="protein sequence ID" value="MST96196.1"/>
    <property type="molecule type" value="Genomic_DNA"/>
</dbReference>
<dbReference type="InterPro" id="IPR036388">
    <property type="entry name" value="WH-like_DNA-bd_sf"/>
</dbReference>
<dbReference type="SUPFAM" id="SSF46785">
    <property type="entry name" value="Winged helix' DNA-binding domain"/>
    <property type="match status" value="1"/>
</dbReference>
<dbReference type="Proteomes" id="UP000435649">
    <property type="component" value="Unassembled WGS sequence"/>
</dbReference>
<accession>A0A844FYL4</accession>
<comment type="caution">
    <text evidence="5">The sequence shown here is derived from an EMBL/GenBank/DDBJ whole genome shotgun (WGS) entry which is preliminary data.</text>
</comment>
<dbReference type="InterPro" id="IPR036390">
    <property type="entry name" value="WH_DNA-bd_sf"/>
</dbReference>
<protein>
    <submittedName>
        <fullName evidence="5">LacI family transcriptional regulator</fullName>
    </submittedName>
</protein>
<evidence type="ECO:0000313" key="6">
    <source>
        <dbReference type="Proteomes" id="UP000435649"/>
    </source>
</evidence>
<dbReference type="Gene3D" id="3.40.50.2300">
    <property type="match status" value="2"/>
</dbReference>
<keyword evidence="1" id="KW-0805">Transcription regulation</keyword>
<dbReference type="InterPro" id="IPR046335">
    <property type="entry name" value="LacI/GalR-like_sensor"/>
</dbReference>
<keyword evidence="6" id="KW-1185">Reference proteome</keyword>
<dbReference type="InterPro" id="IPR028082">
    <property type="entry name" value="Peripla_BP_I"/>
</dbReference>
<evidence type="ECO:0000259" key="4">
    <source>
        <dbReference type="Pfam" id="PF13377"/>
    </source>
</evidence>
<keyword evidence="3" id="KW-0804">Transcription</keyword>
<name>A0A844FYL4_9BACT</name>
<proteinExistence type="predicted"/>
<evidence type="ECO:0000256" key="2">
    <source>
        <dbReference type="ARBA" id="ARBA00023125"/>
    </source>
</evidence>
<evidence type="ECO:0000256" key="3">
    <source>
        <dbReference type="ARBA" id="ARBA00023163"/>
    </source>
</evidence>
<sequence length="379" mass="42758">MNTPYYIVVICNCSAYSIRSHGVEIMSNWKDDIAVELKKEAAALPPNSRFHPIRKLMTRFNTSQRTIEQVMQKLIAENVVIRRPGDGYFTRNLSPRRLLHYRLLYPKWPSESFKRFEAEWRTFADRSGEFLFSSRTLDRSDEFFRTLPVDDCDAVLIMPPSGPISRDGLRYISSLPIPAVIIDHEVADIGLSMVSGNAAAGGAIAAAHLINHGHRKLAMLVTEPHGDGLDMRCQGFTDFARLTGVSVEVIDVGIESWSNPDRRAYNCLGAYLDRNGLDFTGLFIISAHTALEVYKVFGDRGISIPDDVSIVAHDELPSNKFMSPPLDSIEMNHSGVIEKVHDELRKILNREKPFFHIRLTPSLIERQSVRQIAAKAETY</sequence>
<dbReference type="SUPFAM" id="SSF53822">
    <property type="entry name" value="Periplasmic binding protein-like I"/>
    <property type="match status" value="1"/>
</dbReference>
<reference evidence="5 6" key="1">
    <citation type="submission" date="2019-08" db="EMBL/GenBank/DDBJ databases">
        <title>In-depth cultivation of the pig gut microbiome towards novel bacterial diversity and tailored functional studies.</title>
        <authorList>
            <person name="Wylensek D."/>
            <person name="Hitch T.C.A."/>
            <person name="Clavel T."/>
        </authorList>
    </citation>
    <scope>NUCLEOTIDE SEQUENCE [LARGE SCALE GENOMIC DNA]</scope>
    <source>
        <strain evidence="5 6">BBE-744-WT-12</strain>
    </source>
</reference>
<dbReference type="AlphaFoldDB" id="A0A844FYL4"/>
<dbReference type="GO" id="GO:0003700">
    <property type="term" value="F:DNA-binding transcription factor activity"/>
    <property type="evidence" value="ECO:0007669"/>
    <property type="project" value="TreeGrafter"/>
</dbReference>
<evidence type="ECO:0000313" key="5">
    <source>
        <dbReference type="EMBL" id="MST96196.1"/>
    </source>
</evidence>
<dbReference type="PANTHER" id="PTHR30146:SF109">
    <property type="entry name" value="HTH-TYPE TRANSCRIPTIONAL REGULATOR GALS"/>
    <property type="match status" value="1"/>
</dbReference>
<keyword evidence="2" id="KW-0238">DNA-binding</keyword>
<dbReference type="Pfam" id="PF13377">
    <property type="entry name" value="Peripla_BP_3"/>
    <property type="match status" value="1"/>
</dbReference>